<dbReference type="GO" id="GO:0005634">
    <property type="term" value="C:nucleus"/>
    <property type="evidence" value="ECO:0007669"/>
    <property type="project" value="TreeGrafter"/>
</dbReference>
<dbReference type="GO" id="GO:0000978">
    <property type="term" value="F:RNA polymerase II cis-regulatory region sequence-specific DNA binding"/>
    <property type="evidence" value="ECO:0007669"/>
    <property type="project" value="TreeGrafter"/>
</dbReference>
<dbReference type="PANTHER" id="PTHR12414">
    <property type="entry name" value="GLIAL CELLS MISSING RELATED/GLIDE"/>
    <property type="match status" value="1"/>
</dbReference>
<dbReference type="PROSITE" id="PS50807">
    <property type="entry name" value="GCM"/>
    <property type="match status" value="1"/>
</dbReference>
<sequence>MSGACDTGPVHSYADWEIDDSVLPQVTTFDEYNEWPDGNCRYVYRPDCVDAQRHATGWAMRHTTVRNKHINQKKCVGVLVCNLQCVLDTGHRVYLMPAMRNEARKRQEGEPCPNPGCSGRMYLQHCRGYHGIAVRHLWRHTESAVFFEARGFHDHPRPKLKDAPRNKRAEQTDNGSIRRSAKECHEVPPDGLVKELEPECPPLPSFQEEFAQFASFSGPVGGGASSSWQCLCPPFVCSCGFCPGGVAGAVAPTSDYPQAANPSTTATMMPPASEMHDAGFQVMDRTLTTDGGPSHPRHWSSQSQEAASVVPEHSESGAKDHVGIPLSDEDI</sequence>
<evidence type="ECO:0000313" key="8">
    <source>
        <dbReference type="EMBL" id="KAH9364122.1"/>
    </source>
</evidence>
<dbReference type="Gene3D" id="3.30.70.3530">
    <property type="entry name" value="GCM motif"/>
    <property type="match status" value="1"/>
</dbReference>
<feature type="region of interest" description="Disordered" evidence="6">
    <location>
        <begin position="156"/>
        <end position="184"/>
    </location>
</feature>
<dbReference type="Pfam" id="PF03615">
    <property type="entry name" value="GCM"/>
    <property type="match status" value="1"/>
</dbReference>
<dbReference type="SUPFAM" id="SSF90073">
    <property type="entry name" value="GCM domain"/>
    <property type="match status" value="1"/>
</dbReference>
<protein>
    <recommendedName>
        <fullName evidence="7">GCM domain-containing protein</fullName>
    </recommendedName>
</protein>
<feature type="compositionally biased region" description="Basic and acidic residues" evidence="6">
    <location>
        <begin position="156"/>
        <end position="171"/>
    </location>
</feature>
<feature type="region of interest" description="Disordered" evidence="6">
    <location>
        <begin position="286"/>
        <end position="331"/>
    </location>
</feature>
<dbReference type="Gene3D" id="2.20.25.670">
    <property type="entry name" value="GCM domain, large subdomain"/>
    <property type="match status" value="1"/>
</dbReference>
<evidence type="ECO:0000256" key="2">
    <source>
        <dbReference type="ARBA" id="ARBA00023015"/>
    </source>
</evidence>
<dbReference type="InterPro" id="IPR036115">
    <property type="entry name" value="GCM_dom_sf"/>
</dbReference>
<feature type="compositionally biased region" description="Basic and acidic residues" evidence="6">
    <location>
        <begin position="312"/>
        <end position="322"/>
    </location>
</feature>
<proteinExistence type="predicted"/>
<dbReference type="VEuPathDB" id="VectorBase:HLOH_053984"/>
<evidence type="ECO:0000256" key="3">
    <source>
        <dbReference type="ARBA" id="ARBA00023125"/>
    </source>
</evidence>
<keyword evidence="2" id="KW-0805">Transcription regulation</keyword>
<dbReference type="PANTHER" id="PTHR12414:SF8">
    <property type="entry name" value="TRANSCRIPTION FACTOR GLIAL CELLS MISSING-RELATED"/>
    <property type="match status" value="1"/>
</dbReference>
<evidence type="ECO:0000256" key="1">
    <source>
        <dbReference type="ARBA" id="ARBA00022473"/>
    </source>
</evidence>
<dbReference type="GO" id="GO:0042063">
    <property type="term" value="P:gliogenesis"/>
    <property type="evidence" value="ECO:0007669"/>
    <property type="project" value="TreeGrafter"/>
</dbReference>
<evidence type="ECO:0000256" key="6">
    <source>
        <dbReference type="SAM" id="MobiDB-lite"/>
    </source>
</evidence>
<dbReference type="InterPro" id="IPR043021">
    <property type="entry name" value="GCM_small"/>
</dbReference>
<dbReference type="EMBL" id="JABSTR010000002">
    <property type="protein sequence ID" value="KAH9364122.1"/>
    <property type="molecule type" value="Genomic_DNA"/>
</dbReference>
<evidence type="ECO:0000256" key="4">
    <source>
        <dbReference type="ARBA" id="ARBA00023163"/>
    </source>
</evidence>
<evidence type="ECO:0000313" key="9">
    <source>
        <dbReference type="Proteomes" id="UP000821853"/>
    </source>
</evidence>
<name>A0A9J6FLX1_HAELO</name>
<organism evidence="8 9">
    <name type="scientific">Haemaphysalis longicornis</name>
    <name type="common">Bush tick</name>
    <dbReference type="NCBI Taxonomy" id="44386"/>
    <lineage>
        <taxon>Eukaryota</taxon>
        <taxon>Metazoa</taxon>
        <taxon>Ecdysozoa</taxon>
        <taxon>Arthropoda</taxon>
        <taxon>Chelicerata</taxon>
        <taxon>Arachnida</taxon>
        <taxon>Acari</taxon>
        <taxon>Parasitiformes</taxon>
        <taxon>Ixodida</taxon>
        <taxon>Ixodoidea</taxon>
        <taxon>Ixodidae</taxon>
        <taxon>Haemaphysalinae</taxon>
        <taxon>Haemaphysalis</taxon>
    </lineage>
</organism>
<dbReference type="InterPro" id="IPR003902">
    <property type="entry name" value="Tscrpt_reg_GCM"/>
</dbReference>
<dbReference type="InterPro" id="IPR043020">
    <property type="entry name" value="GCM_large"/>
</dbReference>
<comment type="caution">
    <text evidence="8">The sequence shown here is derived from an EMBL/GenBank/DDBJ whole genome shotgun (WGS) entry which is preliminary data.</text>
</comment>
<accession>A0A9J6FLX1</accession>
<keyword evidence="5" id="KW-0539">Nucleus</keyword>
<feature type="domain" description="GCM" evidence="7">
    <location>
        <begin position="14"/>
        <end position="170"/>
    </location>
</feature>
<dbReference type="Proteomes" id="UP000821853">
    <property type="component" value="Chromosome 10"/>
</dbReference>
<keyword evidence="3" id="KW-0238">DNA-binding</keyword>
<evidence type="ECO:0000259" key="7">
    <source>
        <dbReference type="PROSITE" id="PS50807"/>
    </source>
</evidence>
<keyword evidence="4" id="KW-0804">Transcription</keyword>
<gene>
    <name evidence="8" type="ORF">HPB48_010497</name>
</gene>
<dbReference type="InterPro" id="IPR039791">
    <property type="entry name" value="GCM"/>
</dbReference>
<keyword evidence="1" id="KW-0217">Developmental protein</keyword>
<keyword evidence="9" id="KW-1185">Reference proteome</keyword>
<dbReference type="OrthoDB" id="6241117at2759"/>
<evidence type="ECO:0000256" key="5">
    <source>
        <dbReference type="ARBA" id="ARBA00023242"/>
    </source>
</evidence>
<dbReference type="AlphaFoldDB" id="A0A9J6FLX1"/>
<reference evidence="8 9" key="1">
    <citation type="journal article" date="2020" name="Cell">
        <title>Large-Scale Comparative Analyses of Tick Genomes Elucidate Their Genetic Diversity and Vector Capacities.</title>
        <authorList>
            <consortium name="Tick Genome and Microbiome Consortium (TIGMIC)"/>
            <person name="Jia N."/>
            <person name="Wang J."/>
            <person name="Shi W."/>
            <person name="Du L."/>
            <person name="Sun Y."/>
            <person name="Zhan W."/>
            <person name="Jiang J.F."/>
            <person name="Wang Q."/>
            <person name="Zhang B."/>
            <person name="Ji P."/>
            <person name="Bell-Sakyi L."/>
            <person name="Cui X.M."/>
            <person name="Yuan T.T."/>
            <person name="Jiang B.G."/>
            <person name="Yang W.F."/>
            <person name="Lam T.T."/>
            <person name="Chang Q.C."/>
            <person name="Ding S.J."/>
            <person name="Wang X.J."/>
            <person name="Zhu J.G."/>
            <person name="Ruan X.D."/>
            <person name="Zhao L."/>
            <person name="Wei J.T."/>
            <person name="Ye R.Z."/>
            <person name="Que T.C."/>
            <person name="Du C.H."/>
            <person name="Zhou Y.H."/>
            <person name="Cheng J.X."/>
            <person name="Dai P.F."/>
            <person name="Guo W.B."/>
            <person name="Han X.H."/>
            <person name="Huang E.J."/>
            <person name="Li L.F."/>
            <person name="Wei W."/>
            <person name="Gao Y.C."/>
            <person name="Liu J.Z."/>
            <person name="Shao H.Z."/>
            <person name="Wang X."/>
            <person name="Wang C.C."/>
            <person name="Yang T.C."/>
            <person name="Huo Q.B."/>
            <person name="Li W."/>
            <person name="Chen H.Y."/>
            <person name="Chen S.E."/>
            <person name="Zhou L.G."/>
            <person name="Ni X.B."/>
            <person name="Tian J.H."/>
            <person name="Sheng Y."/>
            <person name="Liu T."/>
            <person name="Pan Y.S."/>
            <person name="Xia L.Y."/>
            <person name="Li J."/>
            <person name="Zhao F."/>
            <person name="Cao W.C."/>
        </authorList>
    </citation>
    <scope>NUCLEOTIDE SEQUENCE [LARGE SCALE GENOMIC DNA]</scope>
    <source>
        <strain evidence="8">HaeL-2018</strain>
    </source>
</reference>
<dbReference type="GO" id="GO:0001228">
    <property type="term" value="F:DNA-binding transcription activator activity, RNA polymerase II-specific"/>
    <property type="evidence" value="ECO:0007669"/>
    <property type="project" value="InterPro"/>
</dbReference>